<dbReference type="eggNOG" id="COG0784">
    <property type="taxonomic scope" value="Bacteria"/>
</dbReference>
<dbReference type="KEGG" id="dsf:UWK_02874"/>
<comment type="catalytic activity">
    <reaction evidence="1">
        <text>ATP + protein L-histidine = ADP + protein N-phospho-L-histidine.</text>
        <dbReference type="EC" id="2.7.13.3"/>
    </reaction>
</comment>
<dbReference type="PANTHER" id="PTHR43065:SF42">
    <property type="entry name" value="TWO-COMPONENT SENSOR PPRA"/>
    <property type="match status" value="1"/>
</dbReference>
<dbReference type="PRINTS" id="PR00344">
    <property type="entry name" value="BCTRLSENSOR"/>
</dbReference>
<proteinExistence type="predicted"/>
<dbReference type="SMART" id="SM00388">
    <property type="entry name" value="HisKA"/>
    <property type="match status" value="1"/>
</dbReference>
<dbReference type="OrthoDB" id="9176708at2"/>
<dbReference type="PANTHER" id="PTHR43065">
    <property type="entry name" value="SENSOR HISTIDINE KINASE"/>
    <property type="match status" value="1"/>
</dbReference>
<evidence type="ECO:0000259" key="8">
    <source>
        <dbReference type="PROSITE" id="PS50110"/>
    </source>
</evidence>
<dbReference type="CDD" id="cd01007">
    <property type="entry name" value="PBP2_BvgS_HisK_like"/>
    <property type="match status" value="2"/>
</dbReference>
<feature type="transmembrane region" description="Helical" evidence="6">
    <location>
        <begin position="541"/>
        <end position="563"/>
    </location>
</feature>
<evidence type="ECO:0000313" key="9">
    <source>
        <dbReference type="EMBL" id="AGF79405.1"/>
    </source>
</evidence>
<keyword evidence="10" id="KW-1185">Reference proteome</keyword>
<dbReference type="PROSITE" id="PS50110">
    <property type="entry name" value="RESPONSE_REGULATORY"/>
    <property type="match status" value="1"/>
</dbReference>
<dbReference type="SMART" id="SM00448">
    <property type="entry name" value="REC"/>
    <property type="match status" value="1"/>
</dbReference>
<dbReference type="SUPFAM" id="SSF55874">
    <property type="entry name" value="ATPase domain of HSP90 chaperone/DNA topoisomerase II/histidine kinase"/>
    <property type="match status" value="1"/>
</dbReference>
<name>M1PII1_DESSD</name>
<gene>
    <name evidence="9" type="ordered locus">UWK_02874</name>
</gene>
<feature type="domain" description="Histidine kinase" evidence="7">
    <location>
        <begin position="626"/>
        <end position="853"/>
    </location>
</feature>
<dbReference type="InterPro" id="IPR003594">
    <property type="entry name" value="HATPase_dom"/>
</dbReference>
<dbReference type="eggNOG" id="COG0834">
    <property type="taxonomic scope" value="Bacteria"/>
</dbReference>
<dbReference type="EC" id="2.7.13.3" evidence="2"/>
<dbReference type="Gene3D" id="1.10.287.130">
    <property type="match status" value="1"/>
</dbReference>
<dbReference type="SUPFAM" id="SSF47384">
    <property type="entry name" value="Homodimeric domain of signal transducing histidine kinase"/>
    <property type="match status" value="1"/>
</dbReference>
<dbReference type="PROSITE" id="PS50109">
    <property type="entry name" value="HIS_KIN"/>
    <property type="match status" value="1"/>
</dbReference>
<evidence type="ECO:0000256" key="5">
    <source>
        <dbReference type="SAM" id="Coils"/>
    </source>
</evidence>
<dbReference type="InterPro" id="IPR001638">
    <property type="entry name" value="Solute-binding_3/MltF_N"/>
</dbReference>
<dbReference type="InterPro" id="IPR003661">
    <property type="entry name" value="HisK_dim/P_dom"/>
</dbReference>
<dbReference type="Gene3D" id="3.40.190.10">
    <property type="entry name" value="Periplasmic binding protein-like II"/>
    <property type="match status" value="4"/>
</dbReference>
<dbReference type="SMART" id="SM00387">
    <property type="entry name" value="HATPase_c"/>
    <property type="match status" value="1"/>
</dbReference>
<dbReference type="Gene3D" id="3.40.50.2300">
    <property type="match status" value="1"/>
</dbReference>
<sequence>MLHLSVLSNKNTSPHAKVVWPIRFLSIFFILWWIVVATAFADSLGTTQENQGFSVAVNLTEHERAWLDRHPVIRIGVDAEFPPYEFINQYNQHSGISSDYLKELSKILGIRFEMALGLSWSEILNQAKEKKIDLLPLVTASPKRSEYLTFTAPYVRYQIAIISREGLPPTQTLSDLTGKKVALVENYISTKQVLENNPAIQPYFVKNVMEGLKSVVDGTTTAMISDTGTTAYILKEFSLPSLHISGFIDIPVQAFSIGVRDDWPELTSILNKALQSIPDHQKQQIVRRWLEPAPDDNIVIMLTQQEKLFIQQHPVIRLGIDPEFAPFEFMENGIYSGMTSDFIQILNKRLGLNMQVVKGLSWTEAIEGVKKDSIDILPCVGITDERKAFLNFTKPYINFHRVIITRNDMPFISSLHDIRSLRVAVQTNTSHAGYLKEYTSIAPVQFPTLRESLLALNNGEVEAFIGNVASATYWIRKMNLSNLKVAAPVSQELQSLHFAVRSDWPELVGILQKGLDSISDKQRRLISEKWLILEYDPIKDYALIIKISLGFLVLLIVVGLWNVQIRRQKKEIQVAQKEALAANAELTRIQEELEELVAIRTSELQKSEKNFRQAQKMEALGTLVGGIAHDFNNMLAGILGSVFLAQHSCKNPEELNKSLTLISDLGCRAADMIKQLLAFSRQETVLKSSLPLTPFFKEAIKLIRIGVEENINFNYHVCNDKISVYANSTQLQQLLFNLVNNAKDAVADVKNPKISVSLSSFESNEDFFAKHQNLRISSDRFAVLEVQDNGEGIPPENLEQLFDPFFTTKAVDKGTGLGLAMVYGTVRDHGGVVEVDSTVGKGSCFRVYLPLEEAPAVQMDKESYELFPGKGETILLVEDNLQLQSTNKAILTKLGYLVKIANDGKEALDLFVTNHDHIDLVIMDVVMPNMSGLEAAKKMRQFNRDVKVIYFTGYDSKGPLTKHMKQVHGVVLNKPCPINHLSRTIREQLA</sequence>
<keyword evidence="6" id="KW-0812">Transmembrane</keyword>
<keyword evidence="6" id="KW-0472">Membrane</keyword>
<dbReference type="Pfam" id="PF00072">
    <property type="entry name" value="Response_reg"/>
    <property type="match status" value="1"/>
</dbReference>
<dbReference type="InterPro" id="IPR036097">
    <property type="entry name" value="HisK_dim/P_sf"/>
</dbReference>
<evidence type="ECO:0000256" key="6">
    <source>
        <dbReference type="SAM" id="Phobius"/>
    </source>
</evidence>
<dbReference type="InterPro" id="IPR004358">
    <property type="entry name" value="Sig_transdc_His_kin-like_C"/>
</dbReference>
<accession>M1PII1</accession>
<evidence type="ECO:0000256" key="2">
    <source>
        <dbReference type="ARBA" id="ARBA00012438"/>
    </source>
</evidence>
<protein>
    <recommendedName>
        <fullName evidence="2">histidine kinase</fullName>
        <ecNumber evidence="2">2.7.13.3</ecNumber>
    </recommendedName>
</protein>
<dbReference type="HOGENOM" id="CLU_301631_0_0_7"/>
<dbReference type="InterPro" id="IPR001789">
    <property type="entry name" value="Sig_transdc_resp-reg_receiver"/>
</dbReference>
<reference evidence="10" key="1">
    <citation type="journal article" date="2013" name="Stand. Genomic Sci.">
        <title>Complete genome sequence of Desulfocapsa sulfexigens, a marine deltaproteobacterium specialized in disproportionating inorganic sulfur compounds.</title>
        <authorList>
            <person name="Finster K.W."/>
            <person name="Kjeldsen K.U."/>
            <person name="Kube M."/>
            <person name="Reinhardt R."/>
            <person name="Mussmann M."/>
            <person name="Amann R."/>
            <person name="Schreiber L."/>
        </authorList>
    </citation>
    <scope>NUCLEOTIDE SEQUENCE [LARGE SCALE GENOMIC DNA]</scope>
    <source>
        <strain evidence="10">DSM 10523 / SB164P1</strain>
    </source>
</reference>
<dbReference type="InterPro" id="IPR005467">
    <property type="entry name" value="His_kinase_dom"/>
</dbReference>
<dbReference type="InterPro" id="IPR011006">
    <property type="entry name" value="CheY-like_superfamily"/>
</dbReference>
<evidence type="ECO:0000256" key="4">
    <source>
        <dbReference type="PROSITE-ProRule" id="PRU00169"/>
    </source>
</evidence>
<dbReference type="eggNOG" id="COG4191">
    <property type="taxonomic scope" value="Bacteria"/>
</dbReference>
<dbReference type="SUPFAM" id="SSF53850">
    <property type="entry name" value="Periplasmic binding protein-like II"/>
    <property type="match status" value="2"/>
</dbReference>
<feature type="domain" description="Response regulatory" evidence="8">
    <location>
        <begin position="873"/>
        <end position="989"/>
    </location>
</feature>
<dbReference type="Pfam" id="PF02518">
    <property type="entry name" value="HATPase_c"/>
    <property type="match status" value="1"/>
</dbReference>
<dbReference type="Gene3D" id="3.30.565.10">
    <property type="entry name" value="Histidine kinase-like ATPase, C-terminal domain"/>
    <property type="match status" value="1"/>
</dbReference>
<evidence type="ECO:0000256" key="3">
    <source>
        <dbReference type="ARBA" id="ARBA00022553"/>
    </source>
</evidence>
<feature type="coiled-coil region" evidence="5">
    <location>
        <begin position="565"/>
        <end position="599"/>
    </location>
</feature>
<feature type="modified residue" description="4-aspartylphosphate" evidence="4">
    <location>
        <position position="924"/>
    </location>
</feature>
<evidence type="ECO:0000256" key="1">
    <source>
        <dbReference type="ARBA" id="ARBA00000085"/>
    </source>
</evidence>
<keyword evidence="6" id="KW-1133">Transmembrane helix</keyword>
<dbReference type="CDD" id="cd00156">
    <property type="entry name" value="REC"/>
    <property type="match status" value="1"/>
</dbReference>
<dbReference type="Pfam" id="PF00497">
    <property type="entry name" value="SBP_bac_3"/>
    <property type="match status" value="2"/>
</dbReference>
<evidence type="ECO:0000259" key="7">
    <source>
        <dbReference type="PROSITE" id="PS50109"/>
    </source>
</evidence>
<dbReference type="GO" id="GO:0000155">
    <property type="term" value="F:phosphorelay sensor kinase activity"/>
    <property type="evidence" value="ECO:0007669"/>
    <property type="project" value="InterPro"/>
</dbReference>
<dbReference type="SMART" id="SM00062">
    <property type="entry name" value="PBPb"/>
    <property type="match status" value="2"/>
</dbReference>
<dbReference type="CDD" id="cd00082">
    <property type="entry name" value="HisKA"/>
    <property type="match status" value="1"/>
</dbReference>
<organism evidence="9 10">
    <name type="scientific">Desulfocapsa sulfexigens (strain DSM 10523 / SB164P1)</name>
    <dbReference type="NCBI Taxonomy" id="1167006"/>
    <lineage>
        <taxon>Bacteria</taxon>
        <taxon>Pseudomonadati</taxon>
        <taxon>Thermodesulfobacteriota</taxon>
        <taxon>Desulfobulbia</taxon>
        <taxon>Desulfobulbales</taxon>
        <taxon>Desulfocapsaceae</taxon>
        <taxon>Desulfocapsa</taxon>
    </lineage>
</organism>
<evidence type="ECO:0000313" key="10">
    <source>
        <dbReference type="Proteomes" id="UP000011721"/>
    </source>
</evidence>
<keyword evidence="9" id="KW-0808">Transferase</keyword>
<dbReference type="InterPro" id="IPR036890">
    <property type="entry name" value="HATPase_C_sf"/>
</dbReference>
<dbReference type="RefSeq" id="WP_015405091.1">
    <property type="nucleotide sequence ID" value="NC_020304.1"/>
</dbReference>
<keyword evidence="5" id="KW-0175">Coiled coil</keyword>
<keyword evidence="3 4" id="KW-0597">Phosphoprotein</keyword>
<dbReference type="Pfam" id="PF00512">
    <property type="entry name" value="HisKA"/>
    <property type="match status" value="1"/>
</dbReference>
<dbReference type="SUPFAM" id="SSF52172">
    <property type="entry name" value="CheY-like"/>
    <property type="match status" value="1"/>
</dbReference>
<dbReference type="AlphaFoldDB" id="M1PII1"/>
<keyword evidence="9" id="KW-0418">Kinase</keyword>
<feature type="transmembrane region" description="Helical" evidence="6">
    <location>
        <begin position="20"/>
        <end position="41"/>
    </location>
</feature>
<dbReference type="Proteomes" id="UP000011721">
    <property type="component" value="Chromosome"/>
</dbReference>
<dbReference type="EMBL" id="CP003985">
    <property type="protein sequence ID" value="AGF79405.1"/>
    <property type="molecule type" value="Genomic_DNA"/>
</dbReference>
<dbReference type="PATRIC" id="fig|1167006.5.peg.3104"/>
<dbReference type="STRING" id="1167006.UWK_02874"/>